<evidence type="ECO:0000313" key="1">
    <source>
        <dbReference type="EMBL" id="KAK4713638.1"/>
    </source>
</evidence>
<protein>
    <submittedName>
        <fullName evidence="1">Uncharacterized protein</fullName>
    </submittedName>
</protein>
<evidence type="ECO:0000313" key="2">
    <source>
        <dbReference type="Proteomes" id="UP001311915"/>
    </source>
</evidence>
<dbReference type="SUPFAM" id="SSF51735">
    <property type="entry name" value="NAD(P)-binding Rossmann-fold domains"/>
    <property type="match status" value="1"/>
</dbReference>
<dbReference type="GO" id="GO:0019632">
    <property type="term" value="P:shikimate metabolic process"/>
    <property type="evidence" value="ECO:0007669"/>
    <property type="project" value="TreeGrafter"/>
</dbReference>
<proteinExistence type="predicted"/>
<dbReference type="PANTHER" id="PTHR21089:SF1">
    <property type="entry name" value="BIFUNCTIONAL 3-DEHYDROQUINATE DEHYDRATASE_SHIKIMATE DEHYDROGENASE, CHLOROPLASTIC"/>
    <property type="match status" value="1"/>
</dbReference>
<dbReference type="GO" id="GO:0009423">
    <property type="term" value="P:chorismate biosynthetic process"/>
    <property type="evidence" value="ECO:0007669"/>
    <property type="project" value="TreeGrafter"/>
</dbReference>
<dbReference type="InterPro" id="IPR022893">
    <property type="entry name" value="Shikimate_DH_fam"/>
</dbReference>
<dbReference type="InterPro" id="IPR036291">
    <property type="entry name" value="NAD(P)-bd_dom_sf"/>
</dbReference>
<sequence>MDNQSYVKAIAAINCIIKWPDGKLFGRHTDYISAISAIEEGLQGLQPSIYGSLLAGKLFVVIGASGAGKAIAYVAKENGARVVIAKRTYNERQLVEIVGAKALSLEELRNFHPENYMILANNTSIDMQPKVDDTQISKVCVFALILDKKC</sequence>
<gene>
    <name evidence="1" type="ORF">R3W88_019545</name>
</gene>
<dbReference type="AlphaFoldDB" id="A0AAV9KL68"/>
<name>A0AAV9KL68_9SOLN</name>
<comment type="caution">
    <text evidence="1">The sequence shown here is derived from an EMBL/GenBank/DDBJ whole genome shotgun (WGS) entry which is preliminary data.</text>
</comment>
<dbReference type="EMBL" id="JAWPEI010000010">
    <property type="protein sequence ID" value="KAK4713638.1"/>
    <property type="molecule type" value="Genomic_DNA"/>
</dbReference>
<dbReference type="Gene3D" id="3.40.50.720">
    <property type="entry name" value="NAD(P)-binding Rossmann-like Domain"/>
    <property type="match status" value="1"/>
</dbReference>
<dbReference type="PANTHER" id="PTHR21089">
    <property type="entry name" value="SHIKIMATE DEHYDROGENASE"/>
    <property type="match status" value="1"/>
</dbReference>
<organism evidence="1 2">
    <name type="scientific">Solanum pinnatisectum</name>
    <name type="common">tansyleaf nightshade</name>
    <dbReference type="NCBI Taxonomy" id="50273"/>
    <lineage>
        <taxon>Eukaryota</taxon>
        <taxon>Viridiplantae</taxon>
        <taxon>Streptophyta</taxon>
        <taxon>Embryophyta</taxon>
        <taxon>Tracheophyta</taxon>
        <taxon>Spermatophyta</taxon>
        <taxon>Magnoliopsida</taxon>
        <taxon>eudicotyledons</taxon>
        <taxon>Gunneridae</taxon>
        <taxon>Pentapetalae</taxon>
        <taxon>asterids</taxon>
        <taxon>lamiids</taxon>
        <taxon>Solanales</taxon>
        <taxon>Solanaceae</taxon>
        <taxon>Solanoideae</taxon>
        <taxon>Solaneae</taxon>
        <taxon>Solanum</taxon>
    </lineage>
</organism>
<reference evidence="1 2" key="1">
    <citation type="submission" date="2023-10" db="EMBL/GenBank/DDBJ databases">
        <title>Genome-Wide Identification Analysis in wild type Solanum Pinnatisectum Reveals Some Genes Defensing Phytophthora Infestans.</title>
        <authorList>
            <person name="Sun C."/>
        </authorList>
    </citation>
    <scope>NUCLEOTIDE SEQUENCE [LARGE SCALE GENOMIC DNA]</scope>
    <source>
        <strain evidence="1">LQN</strain>
        <tissue evidence="1">Leaf</tissue>
    </source>
</reference>
<keyword evidence="2" id="KW-1185">Reference proteome</keyword>
<dbReference type="Proteomes" id="UP001311915">
    <property type="component" value="Unassembled WGS sequence"/>
</dbReference>
<dbReference type="GO" id="GO:0004764">
    <property type="term" value="F:shikimate 3-dehydrogenase (NADP+) activity"/>
    <property type="evidence" value="ECO:0007669"/>
    <property type="project" value="InterPro"/>
</dbReference>
<accession>A0AAV9KL68</accession>